<feature type="domain" description="CBS" evidence="4">
    <location>
        <begin position="315"/>
        <end position="375"/>
    </location>
</feature>
<dbReference type="Gene3D" id="3.30.420.10">
    <property type="entry name" value="Ribonuclease H-like superfamily/Ribonuclease H"/>
    <property type="match status" value="1"/>
</dbReference>
<reference evidence="5 6" key="1">
    <citation type="submission" date="2024-02" db="EMBL/GenBank/DDBJ databases">
        <title>Genome analysis and characterization of Microbaculum marinisediminis sp. nov., isolated from marine sediment.</title>
        <authorList>
            <person name="Du Z.-J."/>
            <person name="Ye Y.-Q."/>
            <person name="Zhang Z.-R."/>
            <person name="Yuan S.-M."/>
            <person name="Zhang X.-Y."/>
        </authorList>
    </citation>
    <scope>NUCLEOTIDE SEQUENCE [LARGE SCALE GENOMIC DNA]</scope>
    <source>
        <strain evidence="5 6">SDUM1044001</strain>
    </source>
</reference>
<organism evidence="5 6">
    <name type="scientific">Microbaculum marinum</name>
    <dbReference type="NCBI Taxonomy" id="1764581"/>
    <lineage>
        <taxon>Bacteria</taxon>
        <taxon>Pseudomonadati</taxon>
        <taxon>Pseudomonadota</taxon>
        <taxon>Alphaproteobacteria</taxon>
        <taxon>Hyphomicrobiales</taxon>
        <taxon>Tepidamorphaceae</taxon>
        <taxon>Microbaculum</taxon>
    </lineage>
</organism>
<dbReference type="InterPro" id="IPR036397">
    <property type="entry name" value="RNaseH_sf"/>
</dbReference>
<evidence type="ECO:0000313" key="5">
    <source>
        <dbReference type="EMBL" id="MEJ8570996.1"/>
    </source>
</evidence>
<dbReference type="SMART" id="SM00116">
    <property type="entry name" value="CBS"/>
    <property type="match status" value="2"/>
</dbReference>
<protein>
    <submittedName>
        <fullName evidence="5">DUF294 nucleotidyltransferase-like domain-containing protein</fullName>
    </submittedName>
</protein>
<evidence type="ECO:0000256" key="3">
    <source>
        <dbReference type="PROSITE-ProRule" id="PRU00703"/>
    </source>
</evidence>
<dbReference type="Pfam" id="PF00929">
    <property type="entry name" value="RNase_T"/>
    <property type="match status" value="1"/>
</dbReference>
<dbReference type="GO" id="GO:0005829">
    <property type="term" value="C:cytosol"/>
    <property type="evidence" value="ECO:0007669"/>
    <property type="project" value="TreeGrafter"/>
</dbReference>
<dbReference type="Proteomes" id="UP001378188">
    <property type="component" value="Unassembled WGS sequence"/>
</dbReference>
<dbReference type="InterPro" id="IPR013520">
    <property type="entry name" value="Ribonucl_H"/>
</dbReference>
<dbReference type="SUPFAM" id="SSF54631">
    <property type="entry name" value="CBS-domain pair"/>
    <property type="match status" value="1"/>
</dbReference>
<dbReference type="Gene3D" id="3.10.580.10">
    <property type="entry name" value="CBS-domain"/>
    <property type="match status" value="1"/>
</dbReference>
<dbReference type="InterPro" id="IPR018821">
    <property type="entry name" value="DUF294_put_nucleoTrafse_sb-bd"/>
</dbReference>
<dbReference type="GO" id="GO:0003676">
    <property type="term" value="F:nucleic acid binding"/>
    <property type="evidence" value="ECO:0007669"/>
    <property type="project" value="InterPro"/>
</dbReference>
<dbReference type="GO" id="GO:0045004">
    <property type="term" value="P:DNA replication proofreading"/>
    <property type="evidence" value="ECO:0007669"/>
    <property type="project" value="TreeGrafter"/>
</dbReference>
<keyword evidence="3" id="KW-0129">CBS domain</keyword>
<dbReference type="Pfam" id="PF03445">
    <property type="entry name" value="DUF294"/>
    <property type="match status" value="1"/>
</dbReference>
<feature type="domain" description="CBS" evidence="4">
    <location>
        <begin position="246"/>
        <end position="306"/>
    </location>
</feature>
<evidence type="ECO:0000256" key="2">
    <source>
        <dbReference type="ARBA" id="ARBA00026073"/>
    </source>
</evidence>
<dbReference type="AlphaFoldDB" id="A0AAW9RU20"/>
<evidence type="ECO:0000259" key="4">
    <source>
        <dbReference type="PROSITE" id="PS51371"/>
    </source>
</evidence>
<dbReference type="FunFam" id="3.30.420.10:FF:000045">
    <property type="entry name" value="3'-5' exonuclease DinG"/>
    <property type="match status" value="1"/>
</dbReference>
<dbReference type="Pfam" id="PF10335">
    <property type="entry name" value="DUF294_C"/>
    <property type="match status" value="1"/>
</dbReference>
<comment type="caution">
    <text evidence="5">The sequence shown here is derived from an EMBL/GenBank/DDBJ whole genome shotgun (WGS) entry which is preliminary data.</text>
</comment>
<dbReference type="CDD" id="cd06127">
    <property type="entry name" value="DEDDh"/>
    <property type="match status" value="1"/>
</dbReference>
<dbReference type="Pfam" id="PF00571">
    <property type="entry name" value="CBS"/>
    <property type="match status" value="2"/>
</dbReference>
<evidence type="ECO:0000256" key="1">
    <source>
        <dbReference type="ARBA" id="ARBA00025483"/>
    </source>
</evidence>
<dbReference type="PANTHER" id="PTHR30231:SF41">
    <property type="entry name" value="DNA POLYMERASE III SUBUNIT EPSILON"/>
    <property type="match status" value="1"/>
</dbReference>
<dbReference type="InterPro" id="IPR012337">
    <property type="entry name" value="RNaseH-like_sf"/>
</dbReference>
<dbReference type="SMART" id="SM00479">
    <property type="entry name" value="EXOIII"/>
    <property type="match status" value="1"/>
</dbReference>
<comment type="function">
    <text evidence="1">DNA polymerase III is a complex, multichain enzyme responsible for most of the replicative synthesis in bacteria. The epsilon subunit contain the editing function and is a proofreading 3'-5' exonuclease.</text>
</comment>
<dbReference type="InterPro" id="IPR046342">
    <property type="entry name" value="CBS_dom_sf"/>
</dbReference>
<dbReference type="InterPro" id="IPR005105">
    <property type="entry name" value="GlnD_Uridyltrans_N"/>
</dbReference>
<keyword evidence="6" id="KW-1185">Reference proteome</keyword>
<accession>A0AAW9RU20</accession>
<gene>
    <name evidence="5" type="ORF">V3328_05905</name>
</gene>
<dbReference type="EMBL" id="JAZHOF010000002">
    <property type="protein sequence ID" value="MEJ8570996.1"/>
    <property type="molecule type" value="Genomic_DNA"/>
</dbReference>
<dbReference type="RefSeq" id="WP_340328686.1">
    <property type="nucleotide sequence ID" value="NZ_JAZHOF010000002.1"/>
</dbReference>
<dbReference type="SUPFAM" id="SSF53098">
    <property type="entry name" value="Ribonuclease H-like"/>
    <property type="match status" value="1"/>
</dbReference>
<sequence length="712" mass="76339">MPGSRSALSSAVPLLSIDAVVLDTETTGLDPRDARIVQIGAVGLRAGMRNGDDIYDALVDPGIAIPEKTSAIHGIRDADVAGKPSFADLAPDLKEFIAGRIVVGHNIGYDLAVMKRECERASLPWNQPRALDTRLLARLVAPNLPDFSLDSLAAWLGISIRQRHTALGDAIATADILAALVPRLRECGIRTVAEAEAACSRLTDVLDEYHRAGWVEPVYREAAVLSEKALSRLDAYPYRHRIGDVMSAPAIVVAPDLALREALSVLVDRRVSSVYVGDAGDLRASTCGILTERDVLRAVAAGGEAVLDHPVSAYATVPLECVLEDAYIYRAIGRMARLGVRHLGVADDTGRVVGALSQRDLLRLRAGDAVSLGDEIDTAAGARELAIAWAKLPAIARGLAGEGIDGRDIAGVISRELCAMTRRAGQLAETRMIADGLGAAPVDYALLVLGSGGRGESMLAADQDNAVIHADPKEGAADVVDAWFATFGRHVSDILHEAGIPYCRGGVMAVNAEWRASLSTWRSRVAEWVRRSRPQDLLNVDIFFDLRAVHGNAAMARDIWTFAYEQGRASVGFAKLMAESAAGFSAPLTFFGGFKTESGRVDLKKGGIFPIVANARVLSIRHRVLERSTVARLEGVRALGLGADNDLERLVEVHGMLVDLVLEQQLIDIEHGLPPSNTIEASRLSRRRSDDLKRALAALGTLDHTARDLLFS</sequence>
<dbReference type="InterPro" id="IPR000644">
    <property type="entry name" value="CBS_dom"/>
</dbReference>
<name>A0AAW9RU20_9HYPH</name>
<proteinExistence type="predicted"/>
<comment type="subunit">
    <text evidence="2">DNA polymerase III contains a core (composed of alpha, epsilon and theta chains) that associates with a tau subunit. This core dimerizes to form the POLIII' complex. PolIII' associates with the gamma complex (composed of gamma, delta, delta', psi and chi chains) and with the beta chain to form the complete DNA polymerase III complex.</text>
</comment>
<dbReference type="GO" id="GO:0008408">
    <property type="term" value="F:3'-5' exonuclease activity"/>
    <property type="evidence" value="ECO:0007669"/>
    <property type="project" value="TreeGrafter"/>
</dbReference>
<dbReference type="CDD" id="cd05401">
    <property type="entry name" value="NT_GlnE_GlnD_like"/>
    <property type="match status" value="1"/>
</dbReference>
<evidence type="ECO:0000313" key="6">
    <source>
        <dbReference type="Proteomes" id="UP001378188"/>
    </source>
</evidence>
<dbReference type="PANTHER" id="PTHR30231">
    <property type="entry name" value="DNA POLYMERASE III SUBUNIT EPSILON"/>
    <property type="match status" value="1"/>
</dbReference>
<dbReference type="PROSITE" id="PS51371">
    <property type="entry name" value="CBS"/>
    <property type="match status" value="2"/>
</dbReference>
<dbReference type="GO" id="GO:0008773">
    <property type="term" value="F:[protein-PII] uridylyltransferase activity"/>
    <property type="evidence" value="ECO:0007669"/>
    <property type="project" value="InterPro"/>
</dbReference>